<comment type="caution">
    <text evidence="2">The sequence shown here is derived from an EMBL/GenBank/DDBJ whole genome shotgun (WGS) entry which is preliminary data.</text>
</comment>
<organism evidence="2 3">
    <name type="scientific">Loktanella gaetbuli</name>
    <dbReference type="NCBI Taxonomy" id="2881335"/>
    <lineage>
        <taxon>Bacteria</taxon>
        <taxon>Pseudomonadati</taxon>
        <taxon>Pseudomonadota</taxon>
        <taxon>Alphaproteobacteria</taxon>
        <taxon>Rhodobacterales</taxon>
        <taxon>Roseobacteraceae</taxon>
        <taxon>Loktanella</taxon>
    </lineage>
</organism>
<dbReference type="InterPro" id="IPR016047">
    <property type="entry name" value="M23ase_b-sheet_dom"/>
</dbReference>
<dbReference type="CDD" id="cd12797">
    <property type="entry name" value="M23_peptidase"/>
    <property type="match status" value="1"/>
</dbReference>
<dbReference type="InterPro" id="IPR050570">
    <property type="entry name" value="Cell_wall_metabolism_enzyme"/>
</dbReference>
<dbReference type="EMBL" id="JAJATZ010000007">
    <property type="protein sequence ID" value="MCB5200343.1"/>
    <property type="molecule type" value="Genomic_DNA"/>
</dbReference>
<proteinExistence type="predicted"/>
<dbReference type="RefSeq" id="WP_226748887.1">
    <property type="nucleotide sequence ID" value="NZ_JAJATZ010000007.1"/>
</dbReference>
<accession>A0ABS8BX94</accession>
<name>A0ABS8BX94_9RHOB</name>
<dbReference type="SUPFAM" id="SSF51261">
    <property type="entry name" value="Duplicated hybrid motif"/>
    <property type="match status" value="1"/>
</dbReference>
<dbReference type="InterPro" id="IPR011055">
    <property type="entry name" value="Dup_hybrid_motif"/>
</dbReference>
<evidence type="ECO:0000259" key="1">
    <source>
        <dbReference type="Pfam" id="PF01551"/>
    </source>
</evidence>
<dbReference type="Gene3D" id="2.70.70.10">
    <property type="entry name" value="Glucose Permease (Domain IIA)"/>
    <property type="match status" value="1"/>
</dbReference>
<keyword evidence="3" id="KW-1185">Reference proteome</keyword>
<evidence type="ECO:0000313" key="3">
    <source>
        <dbReference type="Proteomes" id="UP001138961"/>
    </source>
</evidence>
<gene>
    <name evidence="2" type="ORF">LGQ03_13930</name>
</gene>
<feature type="domain" description="M23ase beta-sheet core" evidence="1">
    <location>
        <begin position="39"/>
        <end position="157"/>
    </location>
</feature>
<dbReference type="PANTHER" id="PTHR21666:SF270">
    <property type="entry name" value="MUREIN HYDROLASE ACTIVATOR ENVC"/>
    <property type="match status" value="1"/>
</dbReference>
<evidence type="ECO:0000313" key="2">
    <source>
        <dbReference type="EMBL" id="MCB5200343.1"/>
    </source>
</evidence>
<dbReference type="PANTHER" id="PTHR21666">
    <property type="entry name" value="PEPTIDASE-RELATED"/>
    <property type="match status" value="1"/>
</dbReference>
<reference evidence="2" key="1">
    <citation type="submission" date="2021-10" db="EMBL/GenBank/DDBJ databases">
        <title>Loktanella gaetbuli sp. nov., isolated from a tidal flat.</title>
        <authorList>
            <person name="Park S."/>
            <person name="Yoon J.-H."/>
        </authorList>
    </citation>
    <scope>NUCLEOTIDE SEQUENCE</scope>
    <source>
        <strain evidence="2">TSTF-M6</strain>
    </source>
</reference>
<dbReference type="Proteomes" id="UP001138961">
    <property type="component" value="Unassembled WGS sequence"/>
</dbReference>
<sequence>MAQPIDCDLGVDCHIQQVVDHDPTAGASDFRCGSLTYDGHKGTDFALPSLAAQAAGVDVLAAADGVVTGVRDGMADALQVDVTAPDVSGRECGNGIVISHENGWETQYCHLAQGSISVANGDLVTAGTPLGQVGLSGQTQFPHLHLSVRQNGQVVDPYDPDGVISCDAPEQDWLWSDVTPTPPGGIIAAGFSDAVPSYDAIKAGNAAADDLTTTSDALVLWGYMFGARAGDELRLTIIGPDMEPIFENVQTLERTQAQLFRAGGRRTPPGGWQPGLHIGLVELFRDDRRLAVLKSEIVLN</sequence>
<protein>
    <submittedName>
        <fullName evidence="2">M23 family metallopeptidase</fullName>
    </submittedName>
</protein>
<dbReference type="Pfam" id="PF01551">
    <property type="entry name" value="Peptidase_M23"/>
    <property type="match status" value="1"/>
</dbReference>